<accession>A0A6A7AFI7</accession>
<dbReference type="EMBL" id="MU006218">
    <property type="protein sequence ID" value="KAF2831437.1"/>
    <property type="molecule type" value="Genomic_DNA"/>
</dbReference>
<protein>
    <submittedName>
        <fullName evidence="1">Uncharacterized protein</fullName>
    </submittedName>
</protein>
<reference evidence="1" key="1">
    <citation type="journal article" date="2020" name="Stud. Mycol.">
        <title>101 Dothideomycetes genomes: a test case for predicting lifestyles and emergence of pathogens.</title>
        <authorList>
            <person name="Haridas S."/>
            <person name="Albert R."/>
            <person name="Binder M."/>
            <person name="Bloem J."/>
            <person name="Labutti K."/>
            <person name="Salamov A."/>
            <person name="Andreopoulos B."/>
            <person name="Baker S."/>
            <person name="Barry K."/>
            <person name="Bills G."/>
            <person name="Bluhm B."/>
            <person name="Cannon C."/>
            <person name="Castanera R."/>
            <person name="Culley D."/>
            <person name="Daum C."/>
            <person name="Ezra D."/>
            <person name="Gonzalez J."/>
            <person name="Henrissat B."/>
            <person name="Kuo A."/>
            <person name="Liang C."/>
            <person name="Lipzen A."/>
            <person name="Lutzoni F."/>
            <person name="Magnuson J."/>
            <person name="Mondo S."/>
            <person name="Nolan M."/>
            <person name="Ohm R."/>
            <person name="Pangilinan J."/>
            <person name="Park H.-J."/>
            <person name="Ramirez L."/>
            <person name="Alfaro M."/>
            <person name="Sun H."/>
            <person name="Tritt A."/>
            <person name="Yoshinaga Y."/>
            <person name="Zwiers L.-H."/>
            <person name="Turgeon B."/>
            <person name="Goodwin S."/>
            <person name="Spatafora J."/>
            <person name="Crous P."/>
            <person name="Grigoriev I."/>
        </authorList>
    </citation>
    <scope>NUCLEOTIDE SEQUENCE</scope>
    <source>
        <strain evidence="1">CBS 113818</strain>
    </source>
</reference>
<name>A0A6A7AFI7_9PLEO</name>
<evidence type="ECO:0000313" key="1">
    <source>
        <dbReference type="EMBL" id="KAF2831437.1"/>
    </source>
</evidence>
<evidence type="ECO:0000313" key="2">
    <source>
        <dbReference type="Proteomes" id="UP000799424"/>
    </source>
</evidence>
<gene>
    <name evidence="1" type="ORF">CC86DRAFT_139190</name>
</gene>
<proteinExistence type="predicted"/>
<dbReference type="OrthoDB" id="62952at2759"/>
<organism evidence="1 2">
    <name type="scientific">Ophiobolus disseminans</name>
    <dbReference type="NCBI Taxonomy" id="1469910"/>
    <lineage>
        <taxon>Eukaryota</taxon>
        <taxon>Fungi</taxon>
        <taxon>Dikarya</taxon>
        <taxon>Ascomycota</taxon>
        <taxon>Pezizomycotina</taxon>
        <taxon>Dothideomycetes</taxon>
        <taxon>Pleosporomycetidae</taxon>
        <taxon>Pleosporales</taxon>
        <taxon>Pleosporineae</taxon>
        <taxon>Phaeosphaeriaceae</taxon>
        <taxon>Ophiobolus</taxon>
    </lineage>
</organism>
<dbReference type="Proteomes" id="UP000799424">
    <property type="component" value="Unassembled WGS sequence"/>
</dbReference>
<dbReference type="AlphaFoldDB" id="A0A6A7AFI7"/>
<keyword evidence="2" id="KW-1185">Reference proteome</keyword>
<sequence>MSDTTTTITTIKAEEYACDAPTTITTVDSSPNIKAEEVVEDTDLKATSEIKHEEISDDKVEPPTVEDIANPLFGRAGSVNIKTEDSEDVQVIEAPTRNRAQSGRQRTARSCEKATVAKFAEVTKQIQTRLQKDDGVMVDCTYFAPDGSATVNEQSRDWVHLMKLRSDMPFCLIKSTIIDGGPYAQHVALIIRQEMPFQFLALPLHIRVKILNLMLKHPEPTVSVVMKGSTRVAWAPEYHGPNMLAIMRTCNHIHAEATPIVYTQAFEFPGTQVVADFLLRISSNRKHIRSLRSATYATQSARTMFHLLSEAQRLSFAHVSCSENPQDGSQEYLE</sequence>